<comment type="caution">
    <text evidence="2">The sequence shown here is derived from an EMBL/GenBank/DDBJ whole genome shotgun (WGS) entry which is preliminary data.</text>
</comment>
<dbReference type="Gene3D" id="3.40.50.1110">
    <property type="entry name" value="SGNH hydrolase"/>
    <property type="match status" value="1"/>
</dbReference>
<dbReference type="InterPro" id="IPR036514">
    <property type="entry name" value="SGNH_hydro_sf"/>
</dbReference>
<dbReference type="EMBL" id="VSSQ01112416">
    <property type="protein sequence ID" value="MPN49302.1"/>
    <property type="molecule type" value="Genomic_DNA"/>
</dbReference>
<evidence type="ECO:0000259" key="1">
    <source>
        <dbReference type="Pfam" id="PF13472"/>
    </source>
</evidence>
<dbReference type="Pfam" id="PF13472">
    <property type="entry name" value="Lipase_GDSL_2"/>
    <property type="match status" value="1"/>
</dbReference>
<reference evidence="2" key="1">
    <citation type="submission" date="2019-08" db="EMBL/GenBank/DDBJ databases">
        <authorList>
            <person name="Kucharzyk K."/>
            <person name="Murdoch R.W."/>
            <person name="Higgins S."/>
            <person name="Loffler F."/>
        </authorList>
    </citation>
    <scope>NUCLEOTIDE SEQUENCE</scope>
</reference>
<dbReference type="SUPFAM" id="SSF52266">
    <property type="entry name" value="SGNH hydrolase"/>
    <property type="match status" value="1"/>
</dbReference>
<proteinExistence type="predicted"/>
<name>A0A645IEP1_9ZZZZ</name>
<accession>A0A645IEP1</accession>
<protein>
    <recommendedName>
        <fullName evidence="1">SGNH hydrolase-type esterase domain-containing protein</fullName>
    </recommendedName>
</protein>
<evidence type="ECO:0000313" key="2">
    <source>
        <dbReference type="EMBL" id="MPN49302.1"/>
    </source>
</evidence>
<dbReference type="AlphaFoldDB" id="A0A645IEP1"/>
<organism evidence="2">
    <name type="scientific">bioreactor metagenome</name>
    <dbReference type="NCBI Taxonomy" id="1076179"/>
    <lineage>
        <taxon>unclassified sequences</taxon>
        <taxon>metagenomes</taxon>
        <taxon>ecological metagenomes</taxon>
    </lineage>
</organism>
<feature type="domain" description="SGNH hydrolase-type esterase" evidence="1">
    <location>
        <begin position="5"/>
        <end position="96"/>
    </location>
</feature>
<dbReference type="InterPro" id="IPR013830">
    <property type="entry name" value="SGNH_hydro"/>
</dbReference>
<gene>
    <name evidence="2" type="ORF">SDC9_196919</name>
</gene>
<sequence length="111" mass="12323">MDKNLTPEKFTTQYGVLIDSIKSKVPNTKIHVLSILPVTQAAEQKNSAFANSRINTFNSALATLASQKGADYINVRSVVDSNPSLHEQDGIHYKASFYNVLLDYIRQHALS</sequence>